<evidence type="ECO:0000259" key="1">
    <source>
        <dbReference type="PROSITE" id="PS51186"/>
    </source>
</evidence>
<dbReference type="InterPro" id="IPR016181">
    <property type="entry name" value="Acyl_CoA_acyltransferase"/>
</dbReference>
<feature type="domain" description="N-acetyltransferase" evidence="1">
    <location>
        <begin position="115"/>
        <end position="191"/>
    </location>
</feature>
<gene>
    <name evidence="2" type="ORF">C4S77_01830</name>
</gene>
<dbReference type="Proteomes" id="UP000238042">
    <property type="component" value="Unassembled WGS sequence"/>
</dbReference>
<dbReference type="PANTHER" id="PTHR42791">
    <property type="entry name" value="GNAT FAMILY ACETYLTRANSFERASE"/>
    <property type="match status" value="1"/>
</dbReference>
<protein>
    <recommendedName>
        <fullName evidence="1">N-acetyltransferase domain-containing protein</fullName>
    </recommendedName>
</protein>
<accession>A0A2S8AGY4</accession>
<keyword evidence="3" id="KW-1185">Reference proteome</keyword>
<dbReference type="AlphaFoldDB" id="A0A2S8AGY4"/>
<dbReference type="Pfam" id="PF13508">
    <property type="entry name" value="Acetyltransf_7"/>
    <property type="match status" value="1"/>
</dbReference>
<evidence type="ECO:0000313" key="2">
    <source>
        <dbReference type="EMBL" id="PQL95558.1"/>
    </source>
</evidence>
<sequence>MKKVVSKNYTKINHILTKAFVNNKSVNYVLKQKKEKYISRLMDYSLYMGEKFGKILINEEETACAILIDHKKKKTTLGTLIQDIKFACCISGLKNAQKVVKKERITHETLPKNIDFIQLWFLGVDVLQQDKGIGSVFLQEVIEYYKEQKEAIVLETSTLKNIPFYEKNGFKIYSVNKEDFGFEFYFLIYRY</sequence>
<name>A0A2S8AGY4_9FLAO</name>
<dbReference type="PROSITE" id="PS51186">
    <property type="entry name" value="GNAT"/>
    <property type="match status" value="1"/>
</dbReference>
<dbReference type="InterPro" id="IPR052523">
    <property type="entry name" value="Trichothecene_AcTrans"/>
</dbReference>
<dbReference type="RefSeq" id="WP_105245627.1">
    <property type="nucleotide sequence ID" value="NZ_PSZM01000001.1"/>
</dbReference>
<organism evidence="2 3">
    <name type="scientific">Apibacter adventoris</name>
    <dbReference type="NCBI Taxonomy" id="1679466"/>
    <lineage>
        <taxon>Bacteria</taxon>
        <taxon>Pseudomonadati</taxon>
        <taxon>Bacteroidota</taxon>
        <taxon>Flavobacteriia</taxon>
        <taxon>Flavobacteriales</taxon>
        <taxon>Weeksellaceae</taxon>
        <taxon>Apibacter</taxon>
    </lineage>
</organism>
<dbReference type="OrthoDB" id="5319888at2"/>
<dbReference type="SUPFAM" id="SSF55729">
    <property type="entry name" value="Acyl-CoA N-acyltransferases (Nat)"/>
    <property type="match status" value="1"/>
</dbReference>
<reference evidence="2 3" key="1">
    <citation type="submission" date="2018-02" db="EMBL/GenBank/DDBJ databases">
        <title>Genome sequences of Apibacter spp., gut symbionts of Asian honey bees.</title>
        <authorList>
            <person name="Kwong W.K."/>
            <person name="Steele M.I."/>
            <person name="Moran N.A."/>
        </authorList>
    </citation>
    <scope>NUCLEOTIDE SEQUENCE [LARGE SCALE GENOMIC DNA]</scope>
    <source>
        <strain evidence="3">wkB301</strain>
    </source>
</reference>
<proteinExistence type="predicted"/>
<comment type="caution">
    <text evidence="2">The sequence shown here is derived from an EMBL/GenBank/DDBJ whole genome shotgun (WGS) entry which is preliminary data.</text>
</comment>
<evidence type="ECO:0000313" key="3">
    <source>
        <dbReference type="Proteomes" id="UP000238042"/>
    </source>
</evidence>
<dbReference type="InterPro" id="IPR000182">
    <property type="entry name" value="GNAT_dom"/>
</dbReference>
<dbReference type="PANTHER" id="PTHR42791:SF1">
    <property type="entry name" value="N-ACETYLTRANSFERASE DOMAIN-CONTAINING PROTEIN"/>
    <property type="match status" value="1"/>
</dbReference>
<dbReference type="GO" id="GO:0016747">
    <property type="term" value="F:acyltransferase activity, transferring groups other than amino-acyl groups"/>
    <property type="evidence" value="ECO:0007669"/>
    <property type="project" value="InterPro"/>
</dbReference>
<dbReference type="EMBL" id="PSZM01000001">
    <property type="protein sequence ID" value="PQL95558.1"/>
    <property type="molecule type" value="Genomic_DNA"/>
</dbReference>
<dbReference type="Gene3D" id="3.40.630.30">
    <property type="match status" value="1"/>
</dbReference>